<dbReference type="Pfam" id="PF00440">
    <property type="entry name" value="TetR_N"/>
    <property type="match status" value="1"/>
</dbReference>
<evidence type="ECO:0000259" key="3">
    <source>
        <dbReference type="PROSITE" id="PS50977"/>
    </source>
</evidence>
<dbReference type="EMBL" id="STGV01000003">
    <property type="protein sequence ID" value="THV23320.1"/>
    <property type="molecule type" value="Genomic_DNA"/>
</dbReference>
<evidence type="ECO:0000256" key="1">
    <source>
        <dbReference type="ARBA" id="ARBA00023125"/>
    </source>
</evidence>
<reference evidence="4 5" key="1">
    <citation type="submission" date="2019-04" db="EMBL/GenBank/DDBJ databases">
        <title>Genome sequence of strain shin9-1.</title>
        <authorList>
            <person name="Gao J."/>
            <person name="Sun J."/>
        </authorList>
    </citation>
    <scope>NUCLEOTIDE SEQUENCE [LARGE SCALE GENOMIC DNA]</scope>
    <source>
        <strain evidence="5">shin9-1</strain>
    </source>
</reference>
<dbReference type="GO" id="GO:0003677">
    <property type="term" value="F:DNA binding"/>
    <property type="evidence" value="ECO:0007669"/>
    <property type="project" value="UniProtKB-UniRule"/>
</dbReference>
<dbReference type="InterPro" id="IPR009057">
    <property type="entry name" value="Homeodomain-like_sf"/>
</dbReference>
<dbReference type="InterPro" id="IPR050624">
    <property type="entry name" value="HTH-type_Tx_Regulator"/>
</dbReference>
<dbReference type="SUPFAM" id="SSF46689">
    <property type="entry name" value="Homeodomain-like"/>
    <property type="match status" value="1"/>
</dbReference>
<dbReference type="PROSITE" id="PS50977">
    <property type="entry name" value="HTH_TETR_2"/>
    <property type="match status" value="1"/>
</dbReference>
<dbReference type="Proteomes" id="UP000308828">
    <property type="component" value="Unassembled WGS sequence"/>
</dbReference>
<dbReference type="RefSeq" id="WP_136598760.1">
    <property type="nucleotide sequence ID" value="NZ_STGV01000003.1"/>
</dbReference>
<keyword evidence="5" id="KW-1185">Reference proteome</keyword>
<feature type="DNA-binding region" description="H-T-H motif" evidence="2">
    <location>
        <begin position="45"/>
        <end position="64"/>
    </location>
</feature>
<evidence type="ECO:0000313" key="4">
    <source>
        <dbReference type="EMBL" id="THV23320.1"/>
    </source>
</evidence>
<evidence type="ECO:0000256" key="2">
    <source>
        <dbReference type="PROSITE-ProRule" id="PRU00335"/>
    </source>
</evidence>
<comment type="caution">
    <text evidence="4">The sequence shown here is derived from an EMBL/GenBank/DDBJ whole genome shotgun (WGS) entry which is preliminary data.</text>
</comment>
<name>A0A4S8NZX2_9HYPH</name>
<dbReference type="AlphaFoldDB" id="A0A4S8NZX2"/>
<feature type="domain" description="HTH tetR-type" evidence="3">
    <location>
        <begin position="22"/>
        <end position="82"/>
    </location>
</feature>
<proteinExistence type="predicted"/>
<protein>
    <submittedName>
        <fullName evidence="4">TetR/AcrR family transcriptional regulator</fullName>
    </submittedName>
</protein>
<dbReference type="PRINTS" id="PR00455">
    <property type="entry name" value="HTHTETR"/>
</dbReference>
<sequence length="210" mass="24367">MNEQIVHRRLQQRKKPRQERSIQRLEAIIEASIALFLEKGVNEVTMSEIAQRAGIPIGSLYQFFPQKAAVIKALHDRLAMQIDAYILRIFAGITTLDAASARAADCLFELHDLFRKEPIYTVLWQAIITDKDLRFLSAGFHERLIAAFYQDLSHLLTEVPRERFNVNLKLMIVSTSEVFRMTSHLGEDEARVHLSRWREIIRLSIFDFSD</sequence>
<accession>A0A4S8NZX2</accession>
<dbReference type="OrthoDB" id="9808189at2"/>
<gene>
    <name evidence="4" type="ORF">FAA97_12015</name>
</gene>
<dbReference type="InterPro" id="IPR001647">
    <property type="entry name" value="HTH_TetR"/>
</dbReference>
<keyword evidence="1 2" id="KW-0238">DNA-binding</keyword>
<dbReference type="PANTHER" id="PTHR43479">
    <property type="entry name" value="ACREF/ENVCD OPERON REPRESSOR-RELATED"/>
    <property type="match status" value="1"/>
</dbReference>
<dbReference type="Gene3D" id="1.10.357.10">
    <property type="entry name" value="Tetracycline Repressor, domain 2"/>
    <property type="match status" value="1"/>
</dbReference>
<organism evidence="4 5">
    <name type="scientific">Peteryoungia ipomoeae</name>
    <dbReference type="NCBI Taxonomy" id="1210932"/>
    <lineage>
        <taxon>Bacteria</taxon>
        <taxon>Pseudomonadati</taxon>
        <taxon>Pseudomonadota</taxon>
        <taxon>Alphaproteobacteria</taxon>
        <taxon>Hyphomicrobiales</taxon>
        <taxon>Rhizobiaceae</taxon>
        <taxon>Peteryoungia</taxon>
    </lineage>
</organism>
<dbReference type="PANTHER" id="PTHR43479:SF11">
    <property type="entry name" value="ACREF_ENVCD OPERON REPRESSOR-RELATED"/>
    <property type="match status" value="1"/>
</dbReference>
<evidence type="ECO:0000313" key="5">
    <source>
        <dbReference type="Proteomes" id="UP000308828"/>
    </source>
</evidence>